<evidence type="ECO:0000256" key="6">
    <source>
        <dbReference type="ARBA" id="ARBA00023136"/>
    </source>
</evidence>
<keyword evidence="6 9" id="KW-0472">Membrane</keyword>
<organism evidence="11 12">
    <name type="scientific">Gloeothece verrucosa (strain PCC 7822)</name>
    <name type="common">Cyanothece sp. (strain PCC 7822)</name>
    <dbReference type="NCBI Taxonomy" id="497965"/>
    <lineage>
        <taxon>Bacteria</taxon>
        <taxon>Bacillati</taxon>
        <taxon>Cyanobacteriota</taxon>
        <taxon>Cyanophyceae</taxon>
        <taxon>Oscillatoriophycideae</taxon>
        <taxon>Chroococcales</taxon>
        <taxon>Aphanothecaceae</taxon>
        <taxon>Gloeothece</taxon>
        <taxon>Gloeothece verrucosa</taxon>
    </lineage>
</organism>
<dbReference type="EMBL" id="CP002198">
    <property type="protein sequence ID" value="ADN14293.1"/>
    <property type="molecule type" value="Genomic_DNA"/>
</dbReference>
<dbReference type="InterPro" id="IPR034746">
    <property type="entry name" value="POTRA"/>
</dbReference>
<dbReference type="eggNOG" id="COG1589">
    <property type="taxonomic scope" value="Bacteria"/>
</dbReference>
<dbReference type="InterPro" id="IPR050487">
    <property type="entry name" value="FtsQ_DivIB"/>
</dbReference>
<dbReference type="PANTHER" id="PTHR37820">
    <property type="entry name" value="CELL DIVISION PROTEIN DIVIB"/>
    <property type="match status" value="1"/>
</dbReference>
<dbReference type="Proteomes" id="UP000008206">
    <property type="component" value="Chromosome"/>
</dbReference>
<name>E0UF41_GLOV7</name>
<evidence type="ECO:0000256" key="9">
    <source>
        <dbReference type="SAM" id="Phobius"/>
    </source>
</evidence>
<keyword evidence="3" id="KW-0132">Cell division</keyword>
<accession>E0UF41</accession>
<protein>
    <submittedName>
        <fullName evidence="11">Polypeptide-transport-associated domain protein FtsQ-type</fullName>
    </submittedName>
</protein>
<evidence type="ECO:0000256" key="7">
    <source>
        <dbReference type="ARBA" id="ARBA00023306"/>
    </source>
</evidence>
<dbReference type="PROSITE" id="PS51779">
    <property type="entry name" value="POTRA"/>
    <property type="match status" value="1"/>
</dbReference>
<keyword evidence="5 9" id="KW-1133">Transmembrane helix</keyword>
<keyword evidence="2" id="KW-1003">Cell membrane</keyword>
<evidence type="ECO:0000259" key="10">
    <source>
        <dbReference type="PROSITE" id="PS51779"/>
    </source>
</evidence>
<sequence>MAIASESLSPSTLKNRRHELLQQRRWQAFQRLWRFFFISGLAGSLCWLMATPSWEITAPEQVEIEGNQLMSKEKIRSLLSISYPQSLWQLKTHSLKAKLEKLPPVGDLSITRQIFPPLLTVQIKERRPVAIASSSQGMGFVDPEGIFIPKSFYSQQSLALKQLRLKITGFESQYQFDWKELYPLIESSAIKIFEVDWRNPSNIVLKSELGIVYCGPYTPQFSEKLKVLAKMRKLSSRVPVNRIVYIDLTNPQAPSVKLKPQPVEASKPSEATND</sequence>
<gene>
    <name evidence="11" type="ordered locus">Cyan7822_2315</name>
</gene>
<keyword evidence="12" id="KW-1185">Reference proteome</keyword>
<feature type="region of interest" description="Disordered" evidence="8">
    <location>
        <begin position="254"/>
        <end position="274"/>
    </location>
</feature>
<feature type="transmembrane region" description="Helical" evidence="9">
    <location>
        <begin position="32"/>
        <end position="50"/>
    </location>
</feature>
<evidence type="ECO:0000256" key="8">
    <source>
        <dbReference type="SAM" id="MobiDB-lite"/>
    </source>
</evidence>
<evidence type="ECO:0000313" key="11">
    <source>
        <dbReference type="EMBL" id="ADN14293.1"/>
    </source>
</evidence>
<evidence type="ECO:0000313" key="12">
    <source>
        <dbReference type="Proteomes" id="UP000008206"/>
    </source>
</evidence>
<evidence type="ECO:0000256" key="3">
    <source>
        <dbReference type="ARBA" id="ARBA00022618"/>
    </source>
</evidence>
<evidence type="ECO:0000256" key="5">
    <source>
        <dbReference type="ARBA" id="ARBA00022989"/>
    </source>
</evidence>
<dbReference type="KEGG" id="cyj:Cyan7822_2315"/>
<dbReference type="Pfam" id="PF08478">
    <property type="entry name" value="POTRA_1"/>
    <property type="match status" value="1"/>
</dbReference>
<dbReference type="STRING" id="497965.Cyan7822_2315"/>
<keyword evidence="4 9" id="KW-0812">Transmembrane</keyword>
<proteinExistence type="predicted"/>
<dbReference type="InterPro" id="IPR013685">
    <property type="entry name" value="POTRA_FtsQ_type"/>
</dbReference>
<reference evidence="12" key="1">
    <citation type="journal article" date="2011" name="MBio">
        <title>Novel metabolic attributes of the genus Cyanothece, comprising a group of unicellular nitrogen-fixing Cyanobacteria.</title>
        <authorList>
            <person name="Bandyopadhyay A."/>
            <person name="Elvitigala T."/>
            <person name="Welsh E."/>
            <person name="Stockel J."/>
            <person name="Liberton M."/>
            <person name="Min H."/>
            <person name="Sherman L.A."/>
            <person name="Pakrasi H.B."/>
        </authorList>
    </citation>
    <scope>NUCLEOTIDE SEQUENCE [LARGE SCALE GENOMIC DNA]</scope>
    <source>
        <strain evidence="12">PCC 7822</strain>
    </source>
</reference>
<comment type="subcellular location">
    <subcellularLocation>
        <location evidence="1">Membrane</location>
    </subcellularLocation>
</comment>
<keyword evidence="7" id="KW-0131">Cell cycle</keyword>
<dbReference type="HOGENOM" id="CLU_085730_1_0_3"/>
<dbReference type="GO" id="GO:0051301">
    <property type="term" value="P:cell division"/>
    <property type="evidence" value="ECO:0007669"/>
    <property type="project" value="UniProtKB-KW"/>
</dbReference>
<dbReference type="RefSeq" id="WP_013322398.1">
    <property type="nucleotide sequence ID" value="NC_014501.1"/>
</dbReference>
<feature type="domain" description="POTRA" evidence="10">
    <location>
        <begin position="57"/>
        <end position="126"/>
    </location>
</feature>
<dbReference type="OrthoDB" id="527430at2"/>
<evidence type="ECO:0000256" key="1">
    <source>
        <dbReference type="ARBA" id="ARBA00004370"/>
    </source>
</evidence>
<dbReference type="Gene3D" id="3.10.20.310">
    <property type="entry name" value="membrane protein fhac"/>
    <property type="match status" value="1"/>
</dbReference>
<evidence type="ECO:0000256" key="2">
    <source>
        <dbReference type="ARBA" id="ARBA00022475"/>
    </source>
</evidence>
<evidence type="ECO:0000256" key="4">
    <source>
        <dbReference type="ARBA" id="ARBA00022692"/>
    </source>
</evidence>
<dbReference type="AlphaFoldDB" id="E0UF41"/>
<dbReference type="PANTHER" id="PTHR37820:SF1">
    <property type="entry name" value="CELL DIVISION PROTEIN FTSQ"/>
    <property type="match status" value="1"/>
</dbReference>
<dbReference type="GO" id="GO:0005886">
    <property type="term" value="C:plasma membrane"/>
    <property type="evidence" value="ECO:0007669"/>
    <property type="project" value="TreeGrafter"/>
</dbReference>